<gene>
    <name evidence="2" type="ORF">SAMEA2696412_01845</name>
    <name evidence="3" type="ORF">SAMEA3309551_01860</name>
    <name evidence="4" type="ORF">SAMEA3309557_01782</name>
    <name evidence="1" type="ORF">SAMEA3353533_01539</name>
</gene>
<name>A0A4J1TAP0_STREE</name>
<dbReference type="RefSeq" id="WP_044792913.1">
    <property type="nucleotide sequence ID" value="NZ_CDPZ01000006.1"/>
</dbReference>
<dbReference type="EMBL" id="CAATFZ010000017">
    <property type="protein sequence ID" value="VNP31681.1"/>
    <property type="molecule type" value="Genomic_DNA"/>
</dbReference>
<evidence type="ECO:0000313" key="3">
    <source>
        <dbReference type="EMBL" id="VNP57333.1"/>
    </source>
</evidence>
<dbReference type="AlphaFoldDB" id="A0A4J1TAP0"/>
<evidence type="ECO:0000313" key="4">
    <source>
        <dbReference type="EMBL" id="VNQ21585.1"/>
    </source>
</evidence>
<protein>
    <submittedName>
        <fullName evidence="1">Uncharacterized protein</fullName>
    </submittedName>
</protein>
<dbReference type="EMBL" id="CAATHO010000016">
    <property type="protein sequence ID" value="VNQ21585.1"/>
    <property type="molecule type" value="Genomic_DNA"/>
</dbReference>
<accession>A0A4J1TAP0</accession>
<proteinExistence type="predicted"/>
<organism evidence="1">
    <name type="scientific">Streptococcus pneumoniae</name>
    <dbReference type="NCBI Taxonomy" id="1313"/>
    <lineage>
        <taxon>Bacteria</taxon>
        <taxon>Bacillati</taxon>
        <taxon>Bacillota</taxon>
        <taxon>Bacilli</taxon>
        <taxon>Lactobacillales</taxon>
        <taxon>Streptococcaceae</taxon>
        <taxon>Streptococcus</taxon>
    </lineage>
</organism>
<evidence type="ECO:0000313" key="1">
    <source>
        <dbReference type="EMBL" id="VNP28917.1"/>
    </source>
</evidence>
<sequence>MSDKFKDYGVSTIIAIDDSFREIKDDDLLSDFDKETIDRLTNYFYDTFSEYTVKEYSEEIDSDFKYKLSRKINTQDKYSCFKSTGIPFKAIVADFELIKGTIEDIDGTDKSRKHLILLDRTLQEDAGGAIIDNLFIDVLKFIHSKLREKNLLLLIYTDSTTPDKLKSFEGAKEYLRSLGLDESVAEQLVLHFNYVQKTKELTEDFFDNILKSQKANYISEYKNIFEESYSKLTERLWQLNQNQVLFYYDYINEGQHVDNIIYETFLTKFKQVYSDTFNADNNHKELINPMRRSMQKSVQSVQEKSKILRFLKEFDLGLTFNDRLRKIPASTDISFGDVIKIGTKKYLIVSQDCDMTIRVDNNRKLSNFQLVEIEDMSEEVTEKLLSAKLKKLGSDVNIDDPIVKEALERYGLSQDSIDRVVNRQTSKSSLESNQIGNLILHNDFKVKADFKIHLLECIWLDALLLKASDHGIILSEENILNSHEIRYATRNYLNDKFKTLIDIIGENSSQEVVDRIFKYIFNDIAIECEPIFSDTQETEESKLTGFILKNIERIGRLDRLDAMKIFKSIVEHEGRIPDIHTLLI</sequence>
<evidence type="ECO:0000313" key="2">
    <source>
        <dbReference type="EMBL" id="VNP31681.1"/>
    </source>
</evidence>
<dbReference type="EMBL" id="CAATGM010000016">
    <property type="protein sequence ID" value="VNP57333.1"/>
    <property type="molecule type" value="Genomic_DNA"/>
</dbReference>
<dbReference type="EMBL" id="CAATGD010000003">
    <property type="protein sequence ID" value="VNP28917.1"/>
    <property type="molecule type" value="Genomic_DNA"/>
</dbReference>
<reference evidence="1" key="1">
    <citation type="submission" date="2019-04" db="EMBL/GenBank/DDBJ databases">
        <authorList>
            <consortium name="Pathogen Informatics"/>
        </authorList>
    </citation>
    <scope>NUCLEOTIDE SEQUENCE</scope>
    <source>
        <strain evidence="1">GPSC126</strain>
        <strain evidence="2">GPSC40</strain>
    </source>
</reference>